<keyword evidence="3" id="KW-0732">Signal</keyword>
<keyword evidence="2" id="KW-0964">Secreted</keyword>
<dbReference type="GO" id="GO:0005615">
    <property type="term" value="C:extracellular space"/>
    <property type="evidence" value="ECO:0007669"/>
    <property type="project" value="TreeGrafter"/>
</dbReference>
<feature type="transmembrane region" description="Helical" evidence="8">
    <location>
        <begin position="94"/>
        <end position="117"/>
    </location>
</feature>
<dbReference type="EMBL" id="VCEA01000002">
    <property type="protein sequence ID" value="KAB0346716.1"/>
    <property type="molecule type" value="Genomic_DNA"/>
</dbReference>
<feature type="disulfide bond" evidence="7">
    <location>
        <begin position="68"/>
        <end position="78"/>
    </location>
</feature>
<dbReference type="Proteomes" id="UP000326458">
    <property type="component" value="Unassembled WGS sequence"/>
</dbReference>
<evidence type="ECO:0000256" key="7">
    <source>
        <dbReference type="PROSITE-ProRule" id="PRU00196"/>
    </source>
</evidence>
<evidence type="ECO:0000256" key="5">
    <source>
        <dbReference type="ARBA" id="ARBA00023157"/>
    </source>
</evidence>
<evidence type="ECO:0000259" key="9">
    <source>
        <dbReference type="PROSITE" id="PS50287"/>
    </source>
</evidence>
<dbReference type="GO" id="GO:0005886">
    <property type="term" value="C:plasma membrane"/>
    <property type="evidence" value="ECO:0007669"/>
    <property type="project" value="TreeGrafter"/>
</dbReference>
<keyword evidence="8" id="KW-0472">Membrane</keyword>
<keyword evidence="8" id="KW-1133">Transmembrane helix</keyword>
<keyword evidence="5 7" id="KW-1015">Disulfide bond</keyword>
<keyword evidence="6" id="KW-0325">Glycoprotein</keyword>
<name>A0A5N3VEM1_MUNMU</name>
<feature type="transmembrane region" description="Helical" evidence="8">
    <location>
        <begin position="160"/>
        <end position="178"/>
    </location>
</feature>
<sequence>MVSEDQQCAGWLEVFYNGTWGRVCRSPMEDITVSVICRQLGCGDSGTLNSSVALREGSRPRWVDGIRCRKTDTSLWQCPSDPWNYTSCSPKEEAYISCEALFLFLKIALAIWGVLWFHTKFRIVCSVSVKISIGIWIKIAVNLQIALYSMPILTTLGVSIHENIFLFICACLMSFINVL</sequence>
<reference evidence="10 11" key="1">
    <citation type="submission" date="2019-06" db="EMBL/GenBank/DDBJ databases">
        <title>Discovery of a novel chromosome fission-fusion reversal in muntjac.</title>
        <authorList>
            <person name="Mudd A.B."/>
            <person name="Bredeson J.V."/>
            <person name="Baum R."/>
            <person name="Hockemeyer D."/>
            <person name="Rokhsar D.S."/>
        </authorList>
    </citation>
    <scope>NUCLEOTIDE SEQUENCE [LARGE SCALE GENOMIC DNA]</scope>
    <source>
        <strain evidence="10">UTSW_UCB_Mm</strain>
        <tissue evidence="10">Fibroblast cell line</tissue>
    </source>
</reference>
<evidence type="ECO:0000256" key="4">
    <source>
        <dbReference type="ARBA" id="ARBA00022737"/>
    </source>
</evidence>
<comment type="caution">
    <text evidence="10">The sequence shown here is derived from an EMBL/GenBank/DDBJ whole genome shotgun (WGS) entry which is preliminary data.</text>
</comment>
<dbReference type="GO" id="GO:0004252">
    <property type="term" value="F:serine-type endopeptidase activity"/>
    <property type="evidence" value="ECO:0007669"/>
    <property type="project" value="TreeGrafter"/>
</dbReference>
<keyword evidence="4" id="KW-0677">Repeat</keyword>
<feature type="disulfide bond" evidence="7">
    <location>
        <begin position="37"/>
        <end position="98"/>
    </location>
</feature>
<feature type="disulfide bond" evidence="7">
    <location>
        <begin position="24"/>
        <end position="88"/>
    </location>
</feature>
<dbReference type="SMART" id="SM00202">
    <property type="entry name" value="SR"/>
    <property type="match status" value="1"/>
</dbReference>
<dbReference type="Gene3D" id="3.10.250.10">
    <property type="entry name" value="SRCR-like domain"/>
    <property type="match status" value="1"/>
</dbReference>
<dbReference type="InterPro" id="IPR036772">
    <property type="entry name" value="SRCR-like_dom_sf"/>
</dbReference>
<feature type="transmembrane region" description="Helical" evidence="8">
    <location>
        <begin position="129"/>
        <end position="148"/>
    </location>
</feature>
<dbReference type="SUPFAM" id="SSF56487">
    <property type="entry name" value="SRCR-like"/>
    <property type="match status" value="1"/>
</dbReference>
<dbReference type="FunFam" id="3.10.250.10:FF:000012">
    <property type="entry name" value="CD163 molecule like 1"/>
    <property type="match status" value="1"/>
</dbReference>
<evidence type="ECO:0000256" key="1">
    <source>
        <dbReference type="ARBA" id="ARBA00004613"/>
    </source>
</evidence>
<evidence type="ECO:0000256" key="3">
    <source>
        <dbReference type="ARBA" id="ARBA00022729"/>
    </source>
</evidence>
<dbReference type="GO" id="GO:0031638">
    <property type="term" value="P:zymogen activation"/>
    <property type="evidence" value="ECO:0007669"/>
    <property type="project" value="TreeGrafter"/>
</dbReference>
<organism evidence="10 11">
    <name type="scientific">Muntiacus muntjak</name>
    <name type="common">Barking deer</name>
    <name type="synonym">Indian muntjac</name>
    <dbReference type="NCBI Taxonomy" id="9888"/>
    <lineage>
        <taxon>Eukaryota</taxon>
        <taxon>Metazoa</taxon>
        <taxon>Chordata</taxon>
        <taxon>Craniata</taxon>
        <taxon>Vertebrata</taxon>
        <taxon>Euteleostomi</taxon>
        <taxon>Mammalia</taxon>
        <taxon>Eutheria</taxon>
        <taxon>Laurasiatheria</taxon>
        <taxon>Artiodactyla</taxon>
        <taxon>Ruminantia</taxon>
        <taxon>Pecora</taxon>
        <taxon>Cervidae</taxon>
        <taxon>Muntiacinae</taxon>
        <taxon>Muntiacus</taxon>
    </lineage>
</organism>
<dbReference type="PROSITE" id="PS50287">
    <property type="entry name" value="SRCR_2"/>
    <property type="match status" value="1"/>
</dbReference>
<feature type="domain" description="SRCR" evidence="9">
    <location>
        <begin position="1"/>
        <end position="99"/>
    </location>
</feature>
<evidence type="ECO:0000256" key="2">
    <source>
        <dbReference type="ARBA" id="ARBA00022525"/>
    </source>
</evidence>
<dbReference type="PANTHER" id="PTHR48071">
    <property type="entry name" value="SRCR DOMAIN-CONTAINING PROTEIN"/>
    <property type="match status" value="1"/>
</dbReference>
<dbReference type="PRINTS" id="PR00258">
    <property type="entry name" value="SPERACTRCPTR"/>
</dbReference>
<dbReference type="AlphaFoldDB" id="A0A5N3VEM1"/>
<keyword evidence="11" id="KW-1185">Reference proteome</keyword>
<evidence type="ECO:0000313" key="11">
    <source>
        <dbReference type="Proteomes" id="UP000326458"/>
    </source>
</evidence>
<dbReference type="Pfam" id="PF00530">
    <property type="entry name" value="SRCR"/>
    <property type="match status" value="1"/>
</dbReference>
<dbReference type="PANTHER" id="PTHR48071:SF15">
    <property type="entry name" value="SRCR DOMAIN-CONTAINING PROTEIN"/>
    <property type="match status" value="1"/>
</dbReference>
<dbReference type="InterPro" id="IPR001190">
    <property type="entry name" value="SRCR"/>
</dbReference>
<keyword evidence="8" id="KW-0812">Transmembrane</keyword>
<protein>
    <recommendedName>
        <fullName evidence="9">SRCR domain-containing protein</fullName>
    </recommendedName>
</protein>
<comment type="subcellular location">
    <subcellularLocation>
        <location evidence="1">Secreted</location>
    </subcellularLocation>
</comment>
<evidence type="ECO:0000256" key="8">
    <source>
        <dbReference type="SAM" id="Phobius"/>
    </source>
</evidence>
<proteinExistence type="predicted"/>
<evidence type="ECO:0000313" key="10">
    <source>
        <dbReference type="EMBL" id="KAB0346716.1"/>
    </source>
</evidence>
<evidence type="ECO:0000256" key="6">
    <source>
        <dbReference type="ARBA" id="ARBA00023180"/>
    </source>
</evidence>
<accession>A0A5N3VEM1</accession>
<gene>
    <name evidence="10" type="ORF">FD754_011573</name>
</gene>